<comment type="similarity">
    <text evidence="3 4">Belongs to the cullin family.</text>
</comment>
<sequence length="123" mass="14534">MLFRYLEEKDVFERYYKQHLAKRLLLNKSASDDAEKNMISRLKTECGCQFTCKLEGMFKDISISNTTAEDFRLHVQQKRFNLHGIDLAVRVLTTGFWPTQSTNNQCNLPSNVREAYQCFHRYV</sequence>
<dbReference type="InterPro" id="IPR045093">
    <property type="entry name" value="Cullin"/>
</dbReference>
<dbReference type="EMBL" id="CAJNOK010016442">
    <property type="protein sequence ID" value="CAF1245469.1"/>
    <property type="molecule type" value="Genomic_DNA"/>
</dbReference>
<keyword evidence="1" id="KW-1017">Isopeptide bond</keyword>
<evidence type="ECO:0000313" key="8">
    <source>
        <dbReference type="Proteomes" id="UP000677228"/>
    </source>
</evidence>
<dbReference type="InterPro" id="IPR016158">
    <property type="entry name" value="Cullin_homology"/>
</dbReference>
<dbReference type="SUPFAM" id="SSF75632">
    <property type="entry name" value="Cullin homology domain"/>
    <property type="match status" value="1"/>
</dbReference>
<dbReference type="AlphaFoldDB" id="A0A8S2EUV0"/>
<name>A0A8S2EUV0_9BILA</name>
<feature type="domain" description="Cullin family profile" evidence="5">
    <location>
        <begin position="1"/>
        <end position="123"/>
    </location>
</feature>
<dbReference type="GO" id="GO:0031625">
    <property type="term" value="F:ubiquitin protein ligase binding"/>
    <property type="evidence" value="ECO:0007669"/>
    <property type="project" value="InterPro"/>
</dbReference>
<dbReference type="Proteomes" id="UP000677228">
    <property type="component" value="Unassembled WGS sequence"/>
</dbReference>
<evidence type="ECO:0000256" key="1">
    <source>
        <dbReference type="ARBA" id="ARBA00022499"/>
    </source>
</evidence>
<dbReference type="GO" id="GO:0006511">
    <property type="term" value="P:ubiquitin-dependent protein catabolic process"/>
    <property type="evidence" value="ECO:0007669"/>
    <property type="project" value="InterPro"/>
</dbReference>
<dbReference type="EMBL" id="CAJOBA010037995">
    <property type="protein sequence ID" value="CAF4053116.1"/>
    <property type="molecule type" value="Genomic_DNA"/>
</dbReference>
<dbReference type="FunFam" id="1.20.1310.10:FF:000002">
    <property type="entry name" value="cullin-3 isoform X1"/>
    <property type="match status" value="1"/>
</dbReference>
<dbReference type="Gene3D" id="1.20.1310.10">
    <property type="entry name" value="Cullin Repeats"/>
    <property type="match status" value="1"/>
</dbReference>
<reference evidence="6" key="1">
    <citation type="submission" date="2021-02" db="EMBL/GenBank/DDBJ databases">
        <authorList>
            <person name="Nowell W R."/>
        </authorList>
    </citation>
    <scope>NUCLEOTIDE SEQUENCE</scope>
</reference>
<dbReference type="PANTHER" id="PTHR11932">
    <property type="entry name" value="CULLIN"/>
    <property type="match status" value="1"/>
</dbReference>
<dbReference type="InterPro" id="IPR036317">
    <property type="entry name" value="Cullin_homology_sf"/>
</dbReference>
<dbReference type="Pfam" id="PF00888">
    <property type="entry name" value="Cullin"/>
    <property type="match status" value="1"/>
</dbReference>
<dbReference type="PROSITE" id="PS50069">
    <property type="entry name" value="CULLIN_2"/>
    <property type="match status" value="1"/>
</dbReference>
<evidence type="ECO:0000313" key="6">
    <source>
        <dbReference type="EMBL" id="CAF1245469.1"/>
    </source>
</evidence>
<protein>
    <recommendedName>
        <fullName evidence="5">Cullin family profile domain-containing protein</fullName>
    </recommendedName>
</protein>
<dbReference type="SMART" id="SM00182">
    <property type="entry name" value="CULLIN"/>
    <property type="match status" value="1"/>
</dbReference>
<dbReference type="Proteomes" id="UP000682733">
    <property type="component" value="Unassembled WGS sequence"/>
</dbReference>
<dbReference type="Gene3D" id="4.10.1030.10">
    <property type="entry name" value="Ring Box Chain A, domain 5"/>
    <property type="match status" value="1"/>
</dbReference>
<keyword evidence="2" id="KW-0832">Ubl conjugation</keyword>
<evidence type="ECO:0000256" key="3">
    <source>
        <dbReference type="PROSITE-ProRule" id="PRU00330"/>
    </source>
</evidence>
<comment type="caution">
    <text evidence="6">The sequence shown here is derived from an EMBL/GenBank/DDBJ whole genome shotgun (WGS) entry which is preliminary data.</text>
</comment>
<dbReference type="InterPro" id="IPR001373">
    <property type="entry name" value="Cullin_N"/>
</dbReference>
<organism evidence="6 8">
    <name type="scientific">Didymodactylos carnosus</name>
    <dbReference type="NCBI Taxonomy" id="1234261"/>
    <lineage>
        <taxon>Eukaryota</taxon>
        <taxon>Metazoa</taxon>
        <taxon>Spiralia</taxon>
        <taxon>Gnathifera</taxon>
        <taxon>Rotifera</taxon>
        <taxon>Eurotatoria</taxon>
        <taxon>Bdelloidea</taxon>
        <taxon>Philodinida</taxon>
        <taxon>Philodinidae</taxon>
        <taxon>Didymodactylos</taxon>
    </lineage>
</organism>
<evidence type="ECO:0000259" key="5">
    <source>
        <dbReference type="PROSITE" id="PS50069"/>
    </source>
</evidence>
<evidence type="ECO:0000256" key="2">
    <source>
        <dbReference type="ARBA" id="ARBA00022843"/>
    </source>
</evidence>
<gene>
    <name evidence="6" type="ORF">OVA965_LOCUS26027</name>
    <name evidence="7" type="ORF">TMI583_LOCUS26764</name>
</gene>
<accession>A0A8S2EUV0</accession>
<evidence type="ECO:0000313" key="7">
    <source>
        <dbReference type="EMBL" id="CAF4053116.1"/>
    </source>
</evidence>
<proteinExistence type="inferred from homology"/>
<evidence type="ECO:0000256" key="4">
    <source>
        <dbReference type="RuleBase" id="RU003829"/>
    </source>
</evidence>